<sequence length="120" mass="13751">MEGEMRIHIRFLPYLFCWVLCTFLLLVHCIVVSSVVDHLNYTTPPSIPIEYHPPFTTCKRTQEKKTLSIYIESMVLSMPRAILATATVTATNQPASHSRYRVRPYEAHPVPNPISNHPMS</sequence>
<name>A0A317WUJ2_9EURO</name>
<dbReference type="AlphaFoldDB" id="A0A317WUJ2"/>
<feature type="transmembrane region" description="Helical" evidence="1">
    <location>
        <begin position="12"/>
        <end position="36"/>
    </location>
</feature>
<proteinExistence type="predicted"/>
<gene>
    <name evidence="2" type="ORF">BO70DRAFT_127414</name>
</gene>
<evidence type="ECO:0008006" key="4">
    <source>
        <dbReference type="Google" id="ProtNLM"/>
    </source>
</evidence>
<dbReference type="Proteomes" id="UP000247233">
    <property type="component" value="Unassembled WGS sequence"/>
</dbReference>
<protein>
    <recommendedName>
        <fullName evidence="4">Transmembrane protein</fullName>
    </recommendedName>
</protein>
<comment type="caution">
    <text evidence="2">The sequence shown here is derived from an EMBL/GenBank/DDBJ whole genome shotgun (WGS) entry which is preliminary data.</text>
</comment>
<reference evidence="2 3" key="1">
    <citation type="submission" date="2016-12" db="EMBL/GenBank/DDBJ databases">
        <title>The genomes of Aspergillus section Nigri reveals drivers in fungal speciation.</title>
        <authorList>
            <consortium name="DOE Joint Genome Institute"/>
            <person name="Vesth T.C."/>
            <person name="Nybo J."/>
            <person name="Theobald S."/>
            <person name="Brandl J."/>
            <person name="Frisvad J.C."/>
            <person name="Nielsen K.F."/>
            <person name="Lyhne E.K."/>
            <person name="Kogle M.E."/>
            <person name="Kuo A."/>
            <person name="Riley R."/>
            <person name="Clum A."/>
            <person name="Nolan M."/>
            <person name="Lipzen A."/>
            <person name="Salamov A."/>
            <person name="Henrissat B."/>
            <person name="Wiebenga A."/>
            <person name="De Vries R.P."/>
            <person name="Grigoriev I.V."/>
            <person name="Mortensen U.H."/>
            <person name="Andersen M.R."/>
            <person name="Baker S.E."/>
        </authorList>
    </citation>
    <scope>NUCLEOTIDE SEQUENCE [LARGE SCALE GENOMIC DNA]</scope>
    <source>
        <strain evidence="2 3">CBS 117.55</strain>
    </source>
</reference>
<evidence type="ECO:0000313" key="2">
    <source>
        <dbReference type="EMBL" id="PWY89745.1"/>
    </source>
</evidence>
<keyword evidence="1" id="KW-0812">Transmembrane</keyword>
<accession>A0A317WUJ2</accession>
<dbReference type="RefSeq" id="XP_025402576.1">
    <property type="nucleotide sequence ID" value="XM_025537999.1"/>
</dbReference>
<evidence type="ECO:0000313" key="3">
    <source>
        <dbReference type="Proteomes" id="UP000247233"/>
    </source>
</evidence>
<dbReference type="EMBL" id="MSFL01000003">
    <property type="protein sequence ID" value="PWY89745.1"/>
    <property type="molecule type" value="Genomic_DNA"/>
</dbReference>
<keyword evidence="3" id="KW-1185">Reference proteome</keyword>
<organism evidence="2 3">
    <name type="scientific">Aspergillus heteromorphus CBS 117.55</name>
    <dbReference type="NCBI Taxonomy" id="1448321"/>
    <lineage>
        <taxon>Eukaryota</taxon>
        <taxon>Fungi</taxon>
        <taxon>Dikarya</taxon>
        <taxon>Ascomycota</taxon>
        <taxon>Pezizomycotina</taxon>
        <taxon>Eurotiomycetes</taxon>
        <taxon>Eurotiomycetidae</taxon>
        <taxon>Eurotiales</taxon>
        <taxon>Aspergillaceae</taxon>
        <taxon>Aspergillus</taxon>
        <taxon>Aspergillus subgen. Circumdati</taxon>
    </lineage>
</organism>
<keyword evidence="1" id="KW-0472">Membrane</keyword>
<evidence type="ECO:0000256" key="1">
    <source>
        <dbReference type="SAM" id="Phobius"/>
    </source>
</evidence>
<dbReference type="VEuPathDB" id="FungiDB:BO70DRAFT_127414"/>
<keyword evidence="1" id="KW-1133">Transmembrane helix</keyword>
<dbReference type="GeneID" id="37060236"/>